<sequence length="67" mass="7854">MAIEMEFYGNKSASKKNQRLLPQKRGHIKMKIFKIMVESAVELMGAKKREKVKCHHFKFHHPTPSCN</sequence>
<evidence type="ECO:0000313" key="2">
    <source>
        <dbReference type="Proteomes" id="UP001190926"/>
    </source>
</evidence>
<name>A0AAD4P0W9_PERFH</name>
<comment type="caution">
    <text evidence="1">The sequence shown here is derived from an EMBL/GenBank/DDBJ whole genome shotgun (WGS) entry which is preliminary data.</text>
</comment>
<dbReference type="EMBL" id="SDAM02001747">
    <property type="protein sequence ID" value="KAH6822071.1"/>
    <property type="molecule type" value="Genomic_DNA"/>
</dbReference>
<evidence type="ECO:0000313" key="1">
    <source>
        <dbReference type="EMBL" id="KAH6822071.1"/>
    </source>
</evidence>
<gene>
    <name evidence="1" type="ORF">C2S53_018328</name>
</gene>
<proteinExistence type="predicted"/>
<accession>A0AAD4P0W9</accession>
<reference evidence="1 2" key="1">
    <citation type="journal article" date="2021" name="Nat. Commun.">
        <title>Incipient diploidization of the medicinal plant Perilla within 10,000 years.</title>
        <authorList>
            <person name="Zhang Y."/>
            <person name="Shen Q."/>
            <person name="Leng L."/>
            <person name="Zhang D."/>
            <person name="Chen S."/>
            <person name="Shi Y."/>
            <person name="Ning Z."/>
            <person name="Chen S."/>
        </authorList>
    </citation>
    <scope>NUCLEOTIDE SEQUENCE [LARGE SCALE GENOMIC DNA]</scope>
    <source>
        <strain evidence="2">cv. PC099</strain>
    </source>
</reference>
<protein>
    <submittedName>
        <fullName evidence="1">Uncharacterized protein</fullName>
    </submittedName>
</protein>
<keyword evidence="2" id="KW-1185">Reference proteome</keyword>
<dbReference type="AlphaFoldDB" id="A0AAD4P0W9"/>
<dbReference type="Proteomes" id="UP001190926">
    <property type="component" value="Unassembled WGS sequence"/>
</dbReference>
<organism evidence="1 2">
    <name type="scientific">Perilla frutescens var. hirtella</name>
    <name type="common">Perilla citriodora</name>
    <name type="synonym">Perilla setoyensis</name>
    <dbReference type="NCBI Taxonomy" id="608512"/>
    <lineage>
        <taxon>Eukaryota</taxon>
        <taxon>Viridiplantae</taxon>
        <taxon>Streptophyta</taxon>
        <taxon>Embryophyta</taxon>
        <taxon>Tracheophyta</taxon>
        <taxon>Spermatophyta</taxon>
        <taxon>Magnoliopsida</taxon>
        <taxon>eudicotyledons</taxon>
        <taxon>Gunneridae</taxon>
        <taxon>Pentapetalae</taxon>
        <taxon>asterids</taxon>
        <taxon>lamiids</taxon>
        <taxon>Lamiales</taxon>
        <taxon>Lamiaceae</taxon>
        <taxon>Nepetoideae</taxon>
        <taxon>Elsholtzieae</taxon>
        <taxon>Perilla</taxon>
    </lineage>
</organism>